<accession>A0A364K7S3</accession>
<organism evidence="2 3">
    <name type="scientific">Thermoflavimicrobium daqui</name>
    <dbReference type="NCBI Taxonomy" id="2137476"/>
    <lineage>
        <taxon>Bacteria</taxon>
        <taxon>Bacillati</taxon>
        <taxon>Bacillota</taxon>
        <taxon>Bacilli</taxon>
        <taxon>Bacillales</taxon>
        <taxon>Thermoactinomycetaceae</taxon>
        <taxon>Thermoflavimicrobium</taxon>
    </lineage>
</organism>
<feature type="signal peptide" evidence="1">
    <location>
        <begin position="1"/>
        <end position="22"/>
    </location>
</feature>
<dbReference type="AlphaFoldDB" id="A0A364K7S3"/>
<protein>
    <submittedName>
        <fullName evidence="2">Uncharacterized protein</fullName>
    </submittedName>
</protein>
<evidence type="ECO:0000313" key="3">
    <source>
        <dbReference type="Proteomes" id="UP000251213"/>
    </source>
</evidence>
<reference evidence="2 3" key="1">
    <citation type="submission" date="2018-06" db="EMBL/GenBank/DDBJ databases">
        <title>Thermoflavimicrobium daqus sp. nov., a thermophilic microbe isolated from Moutai-flavour Daqu.</title>
        <authorList>
            <person name="Wang X."/>
            <person name="Zhou H."/>
        </authorList>
    </citation>
    <scope>NUCLEOTIDE SEQUENCE [LARGE SCALE GENOMIC DNA]</scope>
    <source>
        <strain evidence="2 3">FBKL4.011</strain>
    </source>
</reference>
<dbReference type="EMBL" id="QJKK01000002">
    <property type="protein sequence ID" value="RAL26328.1"/>
    <property type="molecule type" value="Genomic_DNA"/>
</dbReference>
<dbReference type="OrthoDB" id="9845902at2"/>
<keyword evidence="3" id="KW-1185">Reference proteome</keyword>
<proteinExistence type="predicted"/>
<feature type="chain" id="PRO_5038688523" evidence="1">
    <location>
        <begin position="23"/>
        <end position="204"/>
    </location>
</feature>
<keyword evidence="1" id="KW-0732">Signal</keyword>
<evidence type="ECO:0000256" key="1">
    <source>
        <dbReference type="SAM" id="SignalP"/>
    </source>
</evidence>
<name>A0A364K7S3_9BACL</name>
<gene>
    <name evidence="2" type="ORF">DL897_04850</name>
</gene>
<dbReference type="RefSeq" id="WP_113658013.1">
    <property type="nucleotide sequence ID" value="NZ_KZ845664.1"/>
</dbReference>
<reference evidence="2 3" key="2">
    <citation type="submission" date="2018-06" db="EMBL/GenBank/DDBJ databases">
        <authorList>
            <person name="Zhirakovskaya E."/>
        </authorList>
    </citation>
    <scope>NUCLEOTIDE SEQUENCE [LARGE SCALE GENOMIC DNA]</scope>
    <source>
        <strain evidence="2 3">FBKL4.011</strain>
    </source>
</reference>
<comment type="caution">
    <text evidence="2">The sequence shown here is derived from an EMBL/GenBank/DDBJ whole genome shotgun (WGS) entry which is preliminary data.</text>
</comment>
<sequence length="204" mass="23459">MRKFFCVLFIILFVVLSNSLFSNITTEAKNNDERKQVTALRKKPSGNWCGKDDFTPNSTRKMNYFKPKKEFKFNLNSVAKAQAFDKYKFERESRLCFVPFTVAKYVNHSKTTVTHTFEESAEKSTTYNTSIDAGFQEAFRAAMGYSSTNTVKRSCKFEVKLRPNQSVTLEAAPSIMAIDGTWSYMSGSKKVTTYYPTYITWITK</sequence>
<evidence type="ECO:0000313" key="2">
    <source>
        <dbReference type="EMBL" id="RAL26328.1"/>
    </source>
</evidence>
<dbReference type="Proteomes" id="UP000251213">
    <property type="component" value="Unassembled WGS sequence"/>
</dbReference>